<accession>A0A4S8L080</accession>
<proteinExistence type="predicted"/>
<evidence type="ECO:0000313" key="2">
    <source>
        <dbReference type="EMBL" id="THU81764.1"/>
    </source>
</evidence>
<dbReference type="EMBL" id="ML179782">
    <property type="protein sequence ID" value="THU81764.1"/>
    <property type="molecule type" value="Genomic_DNA"/>
</dbReference>
<dbReference type="Proteomes" id="UP000297245">
    <property type="component" value="Unassembled WGS sequence"/>
</dbReference>
<name>A0A4S8L080_DENBC</name>
<sequence length="272" mass="30246">MVLDILDTILLDSYLESLSKAPSTTSEIGLASHAASPAESTALPRRPRKRLRTMPPISFNLSITPPVSGANTKVTSREGLSDTTGLGRRHVRSRLQRSARANTYKTTGTMAFTAASTSTSTSGENTFNVEATNISKPGWQGLHPDKDVRLDLKCKWEDENERRAMVKDCRPIHYHHPYTASIYDNKNRLIIYCSRVLVRSHLPMSRINGAARDFVAATVSPCTHKDMEQNSRGEHWFSILGLDRNNSELSKLIPPLNTPIFQVPSQQYALDG</sequence>
<keyword evidence="3" id="KW-1185">Reference proteome</keyword>
<protein>
    <submittedName>
        <fullName evidence="2">Uncharacterized protein</fullName>
    </submittedName>
</protein>
<evidence type="ECO:0000313" key="3">
    <source>
        <dbReference type="Proteomes" id="UP000297245"/>
    </source>
</evidence>
<evidence type="ECO:0000256" key="1">
    <source>
        <dbReference type="SAM" id="MobiDB-lite"/>
    </source>
</evidence>
<feature type="compositionally biased region" description="Polar residues" evidence="1">
    <location>
        <begin position="59"/>
        <end position="74"/>
    </location>
</feature>
<feature type="region of interest" description="Disordered" evidence="1">
    <location>
        <begin position="29"/>
        <end position="84"/>
    </location>
</feature>
<dbReference type="AlphaFoldDB" id="A0A4S8L080"/>
<reference evidence="2 3" key="1">
    <citation type="journal article" date="2019" name="Nat. Ecol. Evol.">
        <title>Megaphylogeny resolves global patterns of mushroom evolution.</title>
        <authorList>
            <person name="Varga T."/>
            <person name="Krizsan K."/>
            <person name="Foldi C."/>
            <person name="Dima B."/>
            <person name="Sanchez-Garcia M."/>
            <person name="Sanchez-Ramirez S."/>
            <person name="Szollosi G.J."/>
            <person name="Szarkandi J.G."/>
            <person name="Papp V."/>
            <person name="Albert L."/>
            <person name="Andreopoulos W."/>
            <person name="Angelini C."/>
            <person name="Antonin V."/>
            <person name="Barry K.W."/>
            <person name="Bougher N.L."/>
            <person name="Buchanan P."/>
            <person name="Buyck B."/>
            <person name="Bense V."/>
            <person name="Catcheside P."/>
            <person name="Chovatia M."/>
            <person name="Cooper J."/>
            <person name="Damon W."/>
            <person name="Desjardin D."/>
            <person name="Finy P."/>
            <person name="Geml J."/>
            <person name="Haridas S."/>
            <person name="Hughes K."/>
            <person name="Justo A."/>
            <person name="Karasinski D."/>
            <person name="Kautmanova I."/>
            <person name="Kiss B."/>
            <person name="Kocsube S."/>
            <person name="Kotiranta H."/>
            <person name="LaButti K.M."/>
            <person name="Lechner B.E."/>
            <person name="Liimatainen K."/>
            <person name="Lipzen A."/>
            <person name="Lukacs Z."/>
            <person name="Mihaltcheva S."/>
            <person name="Morgado L.N."/>
            <person name="Niskanen T."/>
            <person name="Noordeloos M.E."/>
            <person name="Ohm R.A."/>
            <person name="Ortiz-Santana B."/>
            <person name="Ovrebo C."/>
            <person name="Racz N."/>
            <person name="Riley R."/>
            <person name="Savchenko A."/>
            <person name="Shiryaev A."/>
            <person name="Soop K."/>
            <person name="Spirin V."/>
            <person name="Szebenyi C."/>
            <person name="Tomsovsky M."/>
            <person name="Tulloss R.E."/>
            <person name="Uehling J."/>
            <person name="Grigoriev I.V."/>
            <person name="Vagvolgyi C."/>
            <person name="Papp T."/>
            <person name="Martin F.M."/>
            <person name="Miettinen O."/>
            <person name="Hibbett D.S."/>
            <person name="Nagy L.G."/>
        </authorList>
    </citation>
    <scope>NUCLEOTIDE SEQUENCE [LARGE SCALE GENOMIC DNA]</scope>
    <source>
        <strain evidence="2 3">CBS 962.96</strain>
    </source>
</reference>
<dbReference type="OrthoDB" id="3010075at2759"/>
<organism evidence="2 3">
    <name type="scientific">Dendrothele bispora (strain CBS 962.96)</name>
    <dbReference type="NCBI Taxonomy" id="1314807"/>
    <lineage>
        <taxon>Eukaryota</taxon>
        <taxon>Fungi</taxon>
        <taxon>Dikarya</taxon>
        <taxon>Basidiomycota</taxon>
        <taxon>Agaricomycotina</taxon>
        <taxon>Agaricomycetes</taxon>
        <taxon>Agaricomycetidae</taxon>
        <taxon>Agaricales</taxon>
        <taxon>Agaricales incertae sedis</taxon>
        <taxon>Dendrothele</taxon>
    </lineage>
</organism>
<gene>
    <name evidence="2" type="ORF">K435DRAFT_808818</name>
</gene>